<comment type="caution">
    <text evidence="2">The sequence shown here is derived from an EMBL/GenBank/DDBJ whole genome shotgun (WGS) entry which is preliminary data.</text>
</comment>
<gene>
    <name evidence="2" type="ORF">C1E23_18840</name>
</gene>
<evidence type="ECO:0000259" key="1">
    <source>
        <dbReference type="Pfam" id="PF01755"/>
    </source>
</evidence>
<evidence type="ECO:0000313" key="2">
    <source>
        <dbReference type="EMBL" id="RZQ51564.1"/>
    </source>
</evidence>
<organism evidence="2 3">
    <name type="scientific">Pseudoalteromonas phenolica</name>
    <dbReference type="NCBI Taxonomy" id="161398"/>
    <lineage>
        <taxon>Bacteria</taxon>
        <taxon>Pseudomonadati</taxon>
        <taxon>Pseudomonadota</taxon>
        <taxon>Gammaproteobacteria</taxon>
        <taxon>Alteromonadales</taxon>
        <taxon>Pseudoalteromonadaceae</taxon>
        <taxon>Pseudoalteromonas</taxon>
    </lineage>
</organism>
<protein>
    <submittedName>
        <fullName evidence="2">Glycosyl transferase family 25</fullName>
    </submittedName>
</protein>
<proteinExistence type="predicted"/>
<dbReference type="Proteomes" id="UP000291338">
    <property type="component" value="Unassembled WGS sequence"/>
</dbReference>
<dbReference type="CDD" id="cd06532">
    <property type="entry name" value="Glyco_transf_25"/>
    <property type="match status" value="1"/>
</dbReference>
<evidence type="ECO:0000313" key="3">
    <source>
        <dbReference type="Proteomes" id="UP000291338"/>
    </source>
</evidence>
<reference evidence="2 3" key="1">
    <citation type="submission" date="2018-01" db="EMBL/GenBank/DDBJ databases">
        <title>Co-occurrence of chitin degradation, pigmentation and bioactivity in marine Pseudoalteromonas.</title>
        <authorList>
            <person name="Paulsen S."/>
            <person name="Gram L."/>
            <person name="Machado H."/>
        </authorList>
    </citation>
    <scope>NUCLEOTIDE SEQUENCE [LARGE SCALE GENOMIC DNA]</scope>
    <source>
        <strain evidence="2 3">S3898</strain>
    </source>
</reference>
<dbReference type="GO" id="GO:0016740">
    <property type="term" value="F:transferase activity"/>
    <property type="evidence" value="ECO:0007669"/>
    <property type="project" value="UniProtKB-KW"/>
</dbReference>
<keyword evidence="2" id="KW-0808">Transferase</keyword>
<dbReference type="EMBL" id="PPSX01000094">
    <property type="protein sequence ID" value="RZQ51564.1"/>
    <property type="molecule type" value="Genomic_DNA"/>
</dbReference>
<accession>A0A4Q7IHN0</accession>
<dbReference type="InterPro" id="IPR002654">
    <property type="entry name" value="Glyco_trans_25"/>
</dbReference>
<dbReference type="Pfam" id="PF01755">
    <property type="entry name" value="Glyco_transf_25"/>
    <property type="match status" value="1"/>
</dbReference>
<feature type="domain" description="Glycosyl transferase family 25" evidence="1">
    <location>
        <begin position="5"/>
        <end position="182"/>
    </location>
</feature>
<name>A0A4Q7IHN0_9GAMM</name>
<dbReference type="RefSeq" id="WP_130257032.1">
    <property type="nucleotide sequence ID" value="NZ_PPSX01000094.1"/>
</dbReference>
<sequence length="252" mass="28615">MKKQPKVFLINLDKSKDRLEKSATRLAEHGVAFERIPAVYGADLSEQEIAQHYSVKLNNKQFFRPLGKGEIGCYFSHRLAWQKIVDQQLPYGIVLEDDFRIVGDLSKVFNALDALNGEWELVKLASYQNRTRPIKASKTIDEHFDLVVNTKAVTGCCAQAITLEGAKKLLAATDKFGRPVDTDIQHIWETKVPVVALMPFYIEQDMEFESDIAAVSQKKEKKSLSKKLKAMMKEKVMNFIHTAKVAKRLTQS</sequence>
<dbReference type="AlphaFoldDB" id="A0A4Q7IHN0"/>